<dbReference type="PANTHER" id="PTHR10880">
    <property type="entry name" value="MORTALITY FACTOR 4-LIKE PROTEIN"/>
    <property type="match status" value="1"/>
</dbReference>
<feature type="compositionally biased region" description="Low complexity" evidence="13">
    <location>
        <begin position="66"/>
        <end position="75"/>
    </location>
</feature>
<organism evidence="15 16">
    <name type="scientific">Achaetomium macrosporum</name>
    <dbReference type="NCBI Taxonomy" id="79813"/>
    <lineage>
        <taxon>Eukaryota</taxon>
        <taxon>Fungi</taxon>
        <taxon>Dikarya</taxon>
        <taxon>Ascomycota</taxon>
        <taxon>Pezizomycotina</taxon>
        <taxon>Sordariomycetes</taxon>
        <taxon>Sordariomycetidae</taxon>
        <taxon>Sordariales</taxon>
        <taxon>Chaetomiaceae</taxon>
        <taxon>Achaetomium</taxon>
    </lineage>
</organism>
<evidence type="ECO:0000256" key="11">
    <source>
        <dbReference type="ARBA" id="ARBA00057322"/>
    </source>
</evidence>
<accession>A0AAN7CJT5</accession>
<proteinExistence type="inferred from homology"/>
<keyword evidence="9" id="KW-0234">DNA repair</keyword>
<name>A0AAN7CJT5_9PEZI</name>
<dbReference type="InterPro" id="IPR026541">
    <property type="entry name" value="MRG_dom"/>
</dbReference>
<evidence type="ECO:0000259" key="14">
    <source>
        <dbReference type="Pfam" id="PF05712"/>
    </source>
</evidence>
<evidence type="ECO:0000256" key="2">
    <source>
        <dbReference type="ARBA" id="ARBA00009093"/>
    </source>
</evidence>
<evidence type="ECO:0000256" key="1">
    <source>
        <dbReference type="ARBA" id="ARBA00004123"/>
    </source>
</evidence>
<evidence type="ECO:0000256" key="13">
    <source>
        <dbReference type="SAM" id="MobiDB-lite"/>
    </source>
</evidence>
<dbReference type="GO" id="GO:0006355">
    <property type="term" value="P:regulation of DNA-templated transcription"/>
    <property type="evidence" value="ECO:0007669"/>
    <property type="project" value="InterPro"/>
</dbReference>
<evidence type="ECO:0000256" key="5">
    <source>
        <dbReference type="ARBA" id="ARBA00022763"/>
    </source>
</evidence>
<feature type="domain" description="MRG" evidence="14">
    <location>
        <begin position="342"/>
        <end position="514"/>
    </location>
</feature>
<dbReference type="InterPro" id="IPR008676">
    <property type="entry name" value="MRG"/>
</dbReference>
<evidence type="ECO:0000256" key="10">
    <source>
        <dbReference type="ARBA" id="ARBA00023242"/>
    </source>
</evidence>
<dbReference type="EMBL" id="MU860012">
    <property type="protein sequence ID" value="KAK4242123.1"/>
    <property type="molecule type" value="Genomic_DNA"/>
</dbReference>
<dbReference type="GO" id="GO:0032221">
    <property type="term" value="C:Rpd3S complex"/>
    <property type="evidence" value="ECO:0007669"/>
    <property type="project" value="TreeGrafter"/>
</dbReference>
<dbReference type="AlphaFoldDB" id="A0AAN7CJT5"/>
<dbReference type="FunFam" id="1.10.274.30:FF:000004">
    <property type="entry name" value="Putative Chromatin modification-related protein eaf3"/>
    <property type="match status" value="1"/>
</dbReference>
<evidence type="ECO:0000313" key="15">
    <source>
        <dbReference type="EMBL" id="KAK4242123.1"/>
    </source>
</evidence>
<evidence type="ECO:0000256" key="6">
    <source>
        <dbReference type="ARBA" id="ARBA00022853"/>
    </source>
</evidence>
<dbReference type="GO" id="GO:0006325">
    <property type="term" value="P:chromatin organization"/>
    <property type="evidence" value="ECO:0007669"/>
    <property type="project" value="UniProtKB-KW"/>
</dbReference>
<comment type="similarity">
    <text evidence="2">Belongs to the MRG family.</text>
</comment>
<comment type="subcellular location">
    <subcellularLocation>
        <location evidence="1">Nucleus</location>
    </subcellularLocation>
</comment>
<feature type="region of interest" description="Disordered" evidence="13">
    <location>
        <begin position="1"/>
        <end position="180"/>
    </location>
</feature>
<dbReference type="PROSITE" id="PS51640">
    <property type="entry name" value="MRG"/>
    <property type="match status" value="1"/>
</dbReference>
<evidence type="ECO:0000256" key="3">
    <source>
        <dbReference type="ARBA" id="ARBA00011353"/>
    </source>
</evidence>
<evidence type="ECO:0000256" key="7">
    <source>
        <dbReference type="ARBA" id="ARBA00023015"/>
    </source>
</evidence>
<comment type="caution">
    <text evidence="15">The sequence shown here is derived from an EMBL/GenBank/DDBJ whole genome shotgun (WGS) entry which is preliminary data.</text>
</comment>
<protein>
    <recommendedName>
        <fullName evidence="4">Chromatin modification-related protein EAF3</fullName>
    </recommendedName>
    <alternativeName>
        <fullName evidence="12">Chromatin modification-related protein eaf3</fullName>
    </alternativeName>
</protein>
<dbReference type="PANTHER" id="PTHR10880:SF15">
    <property type="entry name" value="MSL COMPLEX SUBUNIT 3"/>
    <property type="match status" value="1"/>
</dbReference>
<dbReference type="Proteomes" id="UP001303760">
    <property type="component" value="Unassembled WGS sequence"/>
</dbReference>
<keyword evidence="5" id="KW-0227">DNA damage</keyword>
<keyword evidence="8" id="KW-0804">Transcription</keyword>
<evidence type="ECO:0000256" key="9">
    <source>
        <dbReference type="ARBA" id="ARBA00023204"/>
    </source>
</evidence>
<dbReference type="Pfam" id="PF05712">
    <property type="entry name" value="MRG"/>
    <property type="match status" value="1"/>
</dbReference>
<keyword evidence="7" id="KW-0805">Transcription regulation</keyword>
<feature type="region of interest" description="Disordered" evidence="13">
    <location>
        <begin position="300"/>
        <end position="336"/>
    </location>
</feature>
<reference evidence="15" key="1">
    <citation type="journal article" date="2023" name="Mol. Phylogenet. Evol.">
        <title>Genome-scale phylogeny and comparative genomics of the fungal order Sordariales.</title>
        <authorList>
            <person name="Hensen N."/>
            <person name="Bonometti L."/>
            <person name="Westerberg I."/>
            <person name="Brannstrom I.O."/>
            <person name="Guillou S."/>
            <person name="Cros-Aarteil S."/>
            <person name="Calhoun S."/>
            <person name="Haridas S."/>
            <person name="Kuo A."/>
            <person name="Mondo S."/>
            <person name="Pangilinan J."/>
            <person name="Riley R."/>
            <person name="LaButti K."/>
            <person name="Andreopoulos B."/>
            <person name="Lipzen A."/>
            <person name="Chen C."/>
            <person name="Yan M."/>
            <person name="Daum C."/>
            <person name="Ng V."/>
            <person name="Clum A."/>
            <person name="Steindorff A."/>
            <person name="Ohm R.A."/>
            <person name="Martin F."/>
            <person name="Silar P."/>
            <person name="Natvig D.O."/>
            <person name="Lalanne C."/>
            <person name="Gautier V."/>
            <person name="Ament-Velasquez S.L."/>
            <person name="Kruys A."/>
            <person name="Hutchinson M.I."/>
            <person name="Powell A.J."/>
            <person name="Barry K."/>
            <person name="Miller A.N."/>
            <person name="Grigoriev I.V."/>
            <person name="Debuchy R."/>
            <person name="Gladieux P."/>
            <person name="Hiltunen Thoren M."/>
            <person name="Johannesson H."/>
        </authorList>
    </citation>
    <scope>NUCLEOTIDE SEQUENCE</scope>
    <source>
        <strain evidence="15">CBS 532.94</strain>
    </source>
</reference>
<evidence type="ECO:0000256" key="12">
    <source>
        <dbReference type="ARBA" id="ARBA00072864"/>
    </source>
</evidence>
<evidence type="ECO:0000256" key="8">
    <source>
        <dbReference type="ARBA" id="ARBA00023163"/>
    </source>
</evidence>
<comment type="function">
    <text evidence="11">Involved in deacetylation of histones, chromatin assembly and chromosome segregation. May act as a transcriptional oscillator, directing histone deacetylases to specific chromosomal domains. Component of the NuA4 histone acetyltransferase complex which is involved in transcriptional activation of selected genes principally by acetylation of nucleosomal histone H4 and H2A. The NuA4 complex is also involved in DNA repair.</text>
</comment>
<sequence length="527" mass="59306">MAERQNLPEPDRAVKKPAKGSRSELNQAVDKPAKRARTATPKAEVISSQQQPSAEPNHAVEKPAKSTKTPGTSKPTPVPEPGATIPLPDQTANKTTKRSKAAPHSQHPTPPEPDQPVEKPAKRTKTAGTSKPTPIPEPEATIPLPDQAVNKTTKRSKAAKTPKAAPHSQYPTPPEPGPEVDLEWLRKERMWFNRAQKKDNLKLLPTKATSVYMNSRGQTTFDDRYVMRSQRKKPIGHRHPKIIEAEKKGTITPGLRAYYEQMDPKTNMPLAGIPKDEMMQVDWTEDDSIESGSVRLYSRETSADSATGVLGRRSPSPIAMPEDTAEAPLPQDSSDDSLSTLIQEENFYNRPSVKIPVPDHVKSLLVDDWENVTKNQQLVPLPHVHPADEILDDYLAHERPNRQPGSASMDVLEETIAGLRDYFDKALGRILLYRFERPQYHDMHQLWHSANSKNKSAKDTYGAEHMARLLVTLPELIAQTNMDQQSVNRLREELIKFTNWFSRHVAKYFVPEYETPDADYIEKVKNF</sequence>
<dbReference type="Gene3D" id="1.10.274.30">
    <property type="entry name" value="MRG domain"/>
    <property type="match status" value="1"/>
</dbReference>
<keyword evidence="6" id="KW-0156">Chromatin regulator</keyword>
<gene>
    <name evidence="15" type="ORF">C8A03DRAFT_11696</name>
</gene>
<reference evidence="15" key="2">
    <citation type="submission" date="2023-05" db="EMBL/GenBank/DDBJ databases">
        <authorList>
            <consortium name="Lawrence Berkeley National Laboratory"/>
            <person name="Steindorff A."/>
            <person name="Hensen N."/>
            <person name="Bonometti L."/>
            <person name="Westerberg I."/>
            <person name="Brannstrom I.O."/>
            <person name="Guillou S."/>
            <person name="Cros-Aarteil S."/>
            <person name="Calhoun S."/>
            <person name="Haridas S."/>
            <person name="Kuo A."/>
            <person name="Mondo S."/>
            <person name="Pangilinan J."/>
            <person name="Riley R."/>
            <person name="Labutti K."/>
            <person name="Andreopoulos B."/>
            <person name="Lipzen A."/>
            <person name="Chen C."/>
            <person name="Yanf M."/>
            <person name="Daum C."/>
            <person name="Ng V."/>
            <person name="Clum A."/>
            <person name="Ohm R."/>
            <person name="Martin F."/>
            <person name="Silar P."/>
            <person name="Natvig D."/>
            <person name="Lalanne C."/>
            <person name="Gautier V."/>
            <person name="Ament-Velasquez S.L."/>
            <person name="Kruys A."/>
            <person name="Hutchinson M.I."/>
            <person name="Powell A.J."/>
            <person name="Barry K."/>
            <person name="Miller A.N."/>
            <person name="Grigoriev I.V."/>
            <person name="Debuchy R."/>
            <person name="Gladieux P."/>
            <person name="Thoren M.H."/>
            <person name="Johannesson H."/>
        </authorList>
    </citation>
    <scope>NUCLEOTIDE SEQUENCE</scope>
    <source>
        <strain evidence="15">CBS 532.94</strain>
    </source>
</reference>
<dbReference type="GO" id="GO:0006281">
    <property type="term" value="P:DNA repair"/>
    <property type="evidence" value="ECO:0007669"/>
    <property type="project" value="UniProtKB-KW"/>
</dbReference>
<evidence type="ECO:0000313" key="16">
    <source>
        <dbReference type="Proteomes" id="UP001303760"/>
    </source>
</evidence>
<dbReference type="GO" id="GO:0035267">
    <property type="term" value="C:NuA4 histone acetyltransferase complex"/>
    <property type="evidence" value="ECO:0007669"/>
    <property type="project" value="TreeGrafter"/>
</dbReference>
<dbReference type="InterPro" id="IPR038217">
    <property type="entry name" value="MRG_C_sf"/>
</dbReference>
<keyword evidence="16" id="KW-1185">Reference proteome</keyword>
<evidence type="ECO:0000256" key="4">
    <source>
        <dbReference type="ARBA" id="ARBA00018505"/>
    </source>
</evidence>
<keyword evidence="10" id="KW-0539">Nucleus</keyword>
<comment type="subunit">
    <text evidence="3">Component of the NuA4 histone acetyltransferase complex.</text>
</comment>